<reference evidence="8 9" key="1">
    <citation type="submission" date="2012-03" db="EMBL/GenBank/DDBJ databases">
        <title>Whole Genome Assembly of Papio anubis.</title>
        <authorList>
            <person name="Liu Y.L."/>
            <person name="Abraham K.A."/>
            <person name="Akbar H.A."/>
            <person name="Ali S.A."/>
            <person name="Anosike U.A."/>
            <person name="Aqrawi P.A."/>
            <person name="Arias F.A."/>
            <person name="Attaway T.A."/>
            <person name="Awwad R.A."/>
            <person name="Babu C.B."/>
            <person name="Bandaranaike D.B."/>
            <person name="Battles P.B."/>
            <person name="Bell A.B."/>
            <person name="Beltran B.B."/>
            <person name="Berhane-Mersha D.B."/>
            <person name="Bess C.B."/>
            <person name="Bickham C.B."/>
            <person name="Bolden T.B."/>
            <person name="Carter K.C."/>
            <person name="Chau D.C."/>
            <person name="Chavez A.C."/>
            <person name="Clerc-Blankenburg K.C."/>
            <person name="Coyle M.C."/>
            <person name="Dao M.D."/>
            <person name="Davila M.L.D."/>
            <person name="Davy-Carroll L.D."/>
            <person name="Denson S.D."/>
            <person name="Dinh H.D."/>
            <person name="Fernandez S.F."/>
            <person name="Fernando P.F."/>
            <person name="Forbes L.F."/>
            <person name="Francis C.F."/>
            <person name="Francisco L.F."/>
            <person name="Fu Q.F."/>
            <person name="Garcia-Iii R.G."/>
            <person name="Garrett T.G."/>
            <person name="Gross S.G."/>
            <person name="Gubbala S.G."/>
            <person name="Hirani K.H."/>
            <person name="Hogues M.H."/>
            <person name="Hollins B.H."/>
            <person name="Jackson L.J."/>
            <person name="Javaid M.J."/>
            <person name="Jhangiani S.J."/>
            <person name="Johnson A.J."/>
            <person name="Johnson B.J."/>
            <person name="Jones J.J."/>
            <person name="Joshi V.J."/>
            <person name="Kalu J.K."/>
            <person name="Khan N.K."/>
            <person name="Korchina V.K."/>
            <person name="Kovar C.K."/>
            <person name="Lago L.L."/>
            <person name="Lara F.L."/>
            <person name="Le T.-K.L."/>
            <person name="Lee S.L."/>
            <person name="Legall-Iii F.L."/>
            <person name="Lemon S.L."/>
            <person name="Liu J.L."/>
            <person name="Liu Y.-S.L."/>
            <person name="Liyanage D.L."/>
            <person name="Lopez J.L."/>
            <person name="Lorensuhewa L.L."/>
            <person name="Mata R.M."/>
            <person name="Mathew T.M."/>
            <person name="Mercado C.M."/>
            <person name="Mercado I.M."/>
            <person name="Morales K.M."/>
            <person name="Morgan M.M."/>
            <person name="Munidasa M.M."/>
            <person name="Ngo D.N."/>
            <person name="Nguyen L.N."/>
            <person name="Nguyen T.N."/>
            <person name="Nguyen N.N."/>
            <person name="Obregon M.O."/>
            <person name="Okwuonu G.O."/>
            <person name="Ongeri F.O."/>
            <person name="Onwere C.O."/>
            <person name="Osifeso I.O."/>
            <person name="Parra A.P."/>
            <person name="Patil S.P."/>
            <person name="Perez A.P."/>
            <person name="Perez Y.P."/>
            <person name="Pham C.P."/>
            <person name="Pu L.-L.P."/>
            <person name="Puazo M.P."/>
            <person name="Quiroz J.Q."/>
            <person name="Rouhana J.R."/>
            <person name="Ruiz M.R."/>
            <person name="Ruiz S.-J.R."/>
            <person name="Saada N.S."/>
            <person name="Santibanez J.S."/>
            <person name="Scheel M.S."/>
            <person name="Schneider B.S."/>
            <person name="Simmons D.S."/>
            <person name="Sisson I.S."/>
            <person name="Tang L.-Y.T."/>
            <person name="Thornton R.T."/>
            <person name="Tisius J.T."/>
            <person name="Toledanes G.T."/>
            <person name="Trejos Z.T."/>
            <person name="Usmani K.U."/>
            <person name="Varghese R.V."/>
            <person name="Vattathil S.V."/>
            <person name="Vee V.V."/>
            <person name="Walker D.W."/>
            <person name="Weissenberger G.W."/>
            <person name="White C.W."/>
            <person name="Williams A.W."/>
            <person name="Woodworth J.W."/>
            <person name="Wright R.W."/>
            <person name="Zhu Y.Z."/>
            <person name="Han Y.H."/>
            <person name="Newsham I.N."/>
            <person name="Nazareth L.N."/>
            <person name="Worley K.W."/>
            <person name="Muzny D.M."/>
            <person name="Rogers J.R."/>
            <person name="Gibbs R.G."/>
        </authorList>
    </citation>
    <scope>NUCLEOTIDE SEQUENCE [LARGE SCALE GENOMIC DNA]</scope>
</reference>
<dbReference type="Ensembl" id="ENSPANT00000077724.1">
    <property type="protein sequence ID" value="ENSPANP00000058411.1"/>
    <property type="gene ID" value="ENSPANG00000048126.1"/>
</dbReference>
<evidence type="ECO:0000313" key="9">
    <source>
        <dbReference type="Proteomes" id="UP000028761"/>
    </source>
</evidence>
<dbReference type="Ensembl" id="ENSPANT00000042714.2">
    <property type="protein sequence ID" value="ENSPANP00000025448.2"/>
    <property type="gene ID" value="ENSPANG00000032347.2"/>
</dbReference>
<dbReference type="STRING" id="9555.ENSPANP00000025448"/>
<dbReference type="PANTHER" id="PTHR20899">
    <property type="entry name" value="PIERCE HOMOLOG"/>
    <property type="match status" value="1"/>
</dbReference>
<evidence type="ECO:0000256" key="4">
    <source>
        <dbReference type="ARBA" id="ARBA00023273"/>
    </source>
</evidence>
<reference evidence="8" key="2">
    <citation type="submission" date="2025-05" db="UniProtKB">
        <authorList>
            <consortium name="Ensembl"/>
        </authorList>
    </citation>
    <scope>IDENTIFICATION</scope>
</reference>
<dbReference type="Proteomes" id="UP000028761">
    <property type="component" value="Chromosome 7"/>
</dbReference>
<keyword evidence="9" id="KW-1185">Reference proteome</keyword>
<name>A0A2I3LPP2_PAPAN</name>
<keyword evidence="4" id="KW-0966">Cell projection</keyword>
<comment type="subcellular location">
    <subcellularLocation>
        <location evidence="1">Cytoplasm</location>
        <location evidence="1">Cytoskeleton</location>
        <location evidence="1">Cilium axoneme</location>
    </subcellularLocation>
</comment>
<evidence type="ECO:0000256" key="3">
    <source>
        <dbReference type="ARBA" id="ARBA00023212"/>
    </source>
</evidence>
<evidence type="ECO:0000256" key="7">
    <source>
        <dbReference type="SAM" id="Phobius"/>
    </source>
</evidence>
<keyword evidence="7" id="KW-0472">Membrane</keyword>
<evidence type="ECO:0000256" key="5">
    <source>
        <dbReference type="ARBA" id="ARBA00046397"/>
    </source>
</evidence>
<proteinExistence type="predicted"/>
<evidence type="ECO:0000256" key="6">
    <source>
        <dbReference type="SAM" id="MobiDB-lite"/>
    </source>
</evidence>
<dbReference type="Bgee" id="ENSPANG00000032347">
    <property type="expression patterns" value="Expressed in paraventricular nucleus of thalamus and 63 other cell types or tissues"/>
</dbReference>
<dbReference type="Pfam" id="PF14892">
    <property type="entry name" value="PIRC1_2"/>
    <property type="match status" value="1"/>
</dbReference>
<dbReference type="GO" id="GO:0035082">
    <property type="term" value="P:axoneme assembly"/>
    <property type="evidence" value="ECO:0007669"/>
    <property type="project" value="InterPro"/>
</dbReference>
<dbReference type="InterPro" id="IPR026507">
    <property type="entry name" value="PIRC1/2"/>
</dbReference>
<keyword evidence="3" id="KW-0206">Cytoskeleton</keyword>
<dbReference type="OMA" id="ALWIRRI"/>
<keyword evidence="7" id="KW-1133">Transmembrane helix</keyword>
<evidence type="ECO:0000256" key="2">
    <source>
        <dbReference type="ARBA" id="ARBA00022490"/>
    </source>
</evidence>
<dbReference type="GeneTree" id="ENSGT00940000154745"/>
<dbReference type="GO" id="GO:0005879">
    <property type="term" value="C:axonemal microtubule"/>
    <property type="evidence" value="ECO:0007669"/>
    <property type="project" value="InterPro"/>
</dbReference>
<evidence type="ECO:0000256" key="1">
    <source>
        <dbReference type="ARBA" id="ARBA00004430"/>
    </source>
</evidence>
<accession>A0A2I3LPP2</accession>
<organism evidence="8 9">
    <name type="scientific">Papio anubis</name>
    <name type="common">Olive baboon</name>
    <dbReference type="NCBI Taxonomy" id="9555"/>
    <lineage>
        <taxon>Eukaryota</taxon>
        <taxon>Metazoa</taxon>
        <taxon>Chordata</taxon>
        <taxon>Craniata</taxon>
        <taxon>Vertebrata</taxon>
        <taxon>Euteleostomi</taxon>
        <taxon>Mammalia</taxon>
        <taxon>Eutheria</taxon>
        <taxon>Euarchontoglires</taxon>
        <taxon>Primates</taxon>
        <taxon>Haplorrhini</taxon>
        <taxon>Catarrhini</taxon>
        <taxon>Cercopithecidae</taxon>
        <taxon>Cercopithecinae</taxon>
        <taxon>Papio</taxon>
    </lineage>
</organism>
<protein>
    <submittedName>
        <fullName evidence="8">Uncharacterized protein</fullName>
    </submittedName>
</protein>
<feature type="region of interest" description="Disordered" evidence="6">
    <location>
        <begin position="34"/>
        <end position="70"/>
    </location>
</feature>
<feature type="transmembrane region" description="Helical" evidence="7">
    <location>
        <begin position="102"/>
        <end position="122"/>
    </location>
</feature>
<keyword evidence="7" id="KW-0812">Transmembrane</keyword>
<sequence>KQQPARRRLQPTGGDRLGAAVHAVTRSPVCASCQAPVKRRTTTPEEERRAPPGGCRKLGRAAADPHNIREPATTSSCYGYELQPPERIRGFTGKTTPRIKRIGLHILIHPAIHLLFAALIGLRLKRHVPRRSPAFLPSTACKLTLPKKLTKKIAKMTDRDWDKKSTSLSNLDTEMKSEQLPPCVNPGNPVFSCMLDPKTLQTATSLSKPQMIMYKTNSSHYGEFLPMPQFFPCKYTPKEQVFSSHIRATGFYQNNTLNTAPDRTRTLDFPNIQHTL</sequence>
<keyword evidence="2" id="KW-0963">Cytoplasm</keyword>
<comment type="subunit">
    <text evidence="5">Microtubule inner protein component of sperm flagellar doublet microtubules. Interacts with CFAP53, ODAD1 and ODAD3; the interactions link the outer dynein arms docking complex (ODA-DC) to the internal microtubule inner proteins (MIP) in cilium axoneme.</text>
</comment>
<dbReference type="PANTHER" id="PTHR20899:SF4">
    <property type="entry name" value="PIERCER OF MICROTUBULE WALL 2 PROTEIN"/>
    <property type="match status" value="1"/>
</dbReference>
<evidence type="ECO:0000313" key="8">
    <source>
        <dbReference type="Ensembl" id="ENSPANP00000025448.2"/>
    </source>
</evidence>
<dbReference type="Ensembl" id="ENSPANT00000072259.1">
    <property type="protein sequence ID" value="ENSPANP00000057121.1"/>
    <property type="gene ID" value="ENSPANG00000037560.1"/>
</dbReference>
<dbReference type="AlphaFoldDB" id="A0A2I3LPP2"/>